<comment type="subcellular location">
    <subcellularLocation>
        <location evidence="1 5 6">Nucleus</location>
    </subcellularLocation>
</comment>
<dbReference type="PROSITE" id="PS00027">
    <property type="entry name" value="HOMEOBOX_1"/>
    <property type="match status" value="1"/>
</dbReference>
<reference evidence="9 10" key="2">
    <citation type="submission" date="2016-08" db="EMBL/GenBank/DDBJ databases">
        <title>Pervasive Adenine N6-methylation of Active Genes in Fungi.</title>
        <authorList>
            <consortium name="DOE Joint Genome Institute"/>
            <person name="Mondo S.J."/>
            <person name="Dannebaum R.O."/>
            <person name="Kuo R.C."/>
            <person name="Labutti K."/>
            <person name="Haridas S."/>
            <person name="Kuo A."/>
            <person name="Salamov A."/>
            <person name="Ahrendt S.R."/>
            <person name="Lipzen A."/>
            <person name="Sullivan W."/>
            <person name="Andreopoulos W.B."/>
            <person name="Clum A."/>
            <person name="Lindquist E."/>
            <person name="Daum C."/>
            <person name="Ramamoorthy G.K."/>
            <person name="Gryganskyi A."/>
            <person name="Culley D."/>
            <person name="Magnuson J.K."/>
            <person name="James T.Y."/>
            <person name="O'Malley M.A."/>
            <person name="Stajich J.E."/>
            <person name="Spatafora J.W."/>
            <person name="Visel A."/>
            <person name="Grigoriev I.V."/>
        </authorList>
    </citation>
    <scope>NUCLEOTIDE SEQUENCE [LARGE SCALE GENOMIC DNA]</scope>
    <source>
        <strain evidence="9 10">S4</strain>
    </source>
</reference>
<dbReference type="Pfam" id="PF00046">
    <property type="entry name" value="Homeodomain"/>
    <property type="match status" value="1"/>
</dbReference>
<keyword evidence="10" id="KW-1185">Reference proteome</keyword>
<dbReference type="STRING" id="1754192.A0A1Y1WNJ9"/>
<feature type="region of interest" description="Disordered" evidence="7">
    <location>
        <begin position="119"/>
        <end position="144"/>
    </location>
</feature>
<keyword evidence="2 5" id="KW-0238">DNA-binding</keyword>
<dbReference type="GO" id="GO:0000981">
    <property type="term" value="F:DNA-binding transcription factor activity, RNA polymerase II-specific"/>
    <property type="evidence" value="ECO:0007669"/>
    <property type="project" value="InterPro"/>
</dbReference>
<dbReference type="InterPro" id="IPR009057">
    <property type="entry name" value="Homeodomain-like_sf"/>
</dbReference>
<proteinExistence type="predicted"/>
<feature type="domain" description="Homeobox" evidence="8">
    <location>
        <begin position="589"/>
        <end position="649"/>
    </location>
</feature>
<evidence type="ECO:0000256" key="7">
    <source>
        <dbReference type="SAM" id="MobiDB-lite"/>
    </source>
</evidence>
<feature type="region of interest" description="Disordered" evidence="7">
    <location>
        <begin position="178"/>
        <end position="205"/>
    </location>
</feature>
<sequence>MSFDMNSEFIYYPQQTQKIYKNKKIGSEIDIKNQTTNIMADGTNMINNPKLFEGLDQTSLMTTFLKQNMQQNLPSKPPSPTPSVSQSPIDEFTNIENIGNELFNSINIGEHYFDNSYPLTPQTLNSKDNNSSSNVGSSSGNNSIHQKISIDNINEKQAKKVKTKPIELINDNSKFNMINQNTTDNNTTLSKEGNRSTPVNNTGDNQKIIMKDNQIASPAVNFENNYNLIMNNTLQENNDQMKLHLQKKNITENNTENNIENTNIISENNTFHNNANVPLNSVLPKQSNIQSNVPLHINTGRSLNNFGLNLRGMENPMVLPQQNAASSVLLTPSSPTMPASSVYNTPMIYEVFSDPNMISQYYDENNEPIISQPQTFDTFQVLTPSNQNAQGSISSMQYPQMINPNNPASTQRFHNLINTPRYQGISNCGMVGSIIQGQNDNNLVMPRIISHLPNQQQLSTPHISNNQAQSSPNPQTINRFVFQTNPNSMPVQMPMSVPVPVSLPQSAQPTPSQQTPTPNATSQFAPTAATPAVNIPPRIKTFLPPQPPLKFFNGYPAGNTPYTPISPFPGSQPNKAMLLPPHVYPRTLNKRKHKRKRTTTGQLDILLNIFKTNDTPPFEVREELAKKVNMTNREVQVWFQNRRAKVNRERTQGKNNNNNNNNRFNNNDQGNNVTNNDKDNTNNDSNKMNDGSIKSDNNKNSLLTPISPGTTENFIACEKK</sequence>
<feature type="compositionally biased region" description="Low complexity" evidence="7">
    <location>
        <begin position="655"/>
        <end position="675"/>
    </location>
</feature>
<dbReference type="Gene3D" id="1.10.10.60">
    <property type="entry name" value="Homeodomain-like"/>
    <property type="match status" value="1"/>
</dbReference>
<reference evidence="9 10" key="1">
    <citation type="submission" date="2016-08" db="EMBL/GenBank/DDBJ databases">
        <title>A Parts List for Fungal Cellulosomes Revealed by Comparative Genomics.</title>
        <authorList>
            <consortium name="DOE Joint Genome Institute"/>
            <person name="Haitjema C.H."/>
            <person name="Gilmore S.P."/>
            <person name="Henske J.K."/>
            <person name="Solomon K.V."/>
            <person name="De Groot R."/>
            <person name="Kuo A."/>
            <person name="Mondo S.J."/>
            <person name="Salamov A.A."/>
            <person name="Labutti K."/>
            <person name="Zhao Z."/>
            <person name="Chiniquy J."/>
            <person name="Barry K."/>
            <person name="Brewer H.M."/>
            <person name="Purvine S.O."/>
            <person name="Wright A.T."/>
            <person name="Boxma B."/>
            <person name="Van Alen T."/>
            <person name="Hackstein J.H."/>
            <person name="Baker S.E."/>
            <person name="Grigoriev I.V."/>
            <person name="O'Malley M.A."/>
        </authorList>
    </citation>
    <scope>NUCLEOTIDE SEQUENCE [LARGE SCALE GENOMIC DNA]</scope>
    <source>
        <strain evidence="9 10">S4</strain>
    </source>
</reference>
<dbReference type="EMBL" id="MCFG01000376">
    <property type="protein sequence ID" value="ORX75131.1"/>
    <property type="molecule type" value="Genomic_DNA"/>
</dbReference>
<dbReference type="OrthoDB" id="6159439at2759"/>
<dbReference type="GO" id="GO:0005634">
    <property type="term" value="C:nucleus"/>
    <property type="evidence" value="ECO:0007669"/>
    <property type="project" value="UniProtKB-SubCell"/>
</dbReference>
<feature type="compositionally biased region" description="Polar residues" evidence="7">
    <location>
        <begin position="692"/>
        <end position="713"/>
    </location>
</feature>
<keyword evidence="3 5" id="KW-0371">Homeobox</keyword>
<dbReference type="PROSITE" id="PS50071">
    <property type="entry name" value="HOMEOBOX_2"/>
    <property type="match status" value="1"/>
</dbReference>
<evidence type="ECO:0000256" key="1">
    <source>
        <dbReference type="ARBA" id="ARBA00004123"/>
    </source>
</evidence>
<evidence type="ECO:0000313" key="9">
    <source>
        <dbReference type="EMBL" id="ORX75131.1"/>
    </source>
</evidence>
<protein>
    <recommendedName>
        <fullName evidence="8">Homeobox domain-containing protein</fullName>
    </recommendedName>
</protein>
<feature type="compositionally biased region" description="Low complexity" evidence="7">
    <location>
        <begin position="502"/>
        <end position="523"/>
    </location>
</feature>
<dbReference type="InterPro" id="IPR001356">
    <property type="entry name" value="HD"/>
</dbReference>
<dbReference type="PANTHER" id="PTHR24324">
    <property type="entry name" value="HOMEOBOX PROTEIN HHEX"/>
    <property type="match status" value="1"/>
</dbReference>
<evidence type="ECO:0000256" key="5">
    <source>
        <dbReference type="PROSITE-ProRule" id="PRU00108"/>
    </source>
</evidence>
<feature type="DNA-binding region" description="Homeobox" evidence="5">
    <location>
        <begin position="591"/>
        <end position="650"/>
    </location>
</feature>
<feature type="region of interest" description="Disordered" evidence="7">
    <location>
        <begin position="502"/>
        <end position="524"/>
    </location>
</feature>
<dbReference type="PANTHER" id="PTHR24324:SF5">
    <property type="entry name" value="HEMATOPOIETICALLY-EXPRESSED HOMEOBOX PROTEIN HHEX"/>
    <property type="match status" value="1"/>
</dbReference>
<feature type="region of interest" description="Disordered" evidence="7">
    <location>
        <begin position="641"/>
        <end position="720"/>
    </location>
</feature>
<gene>
    <name evidence="9" type="ORF">BCR32DRAFT_329932</name>
</gene>
<dbReference type="GO" id="GO:0030154">
    <property type="term" value="P:cell differentiation"/>
    <property type="evidence" value="ECO:0007669"/>
    <property type="project" value="TreeGrafter"/>
</dbReference>
<feature type="region of interest" description="Disordered" evidence="7">
    <location>
        <begin position="70"/>
        <end position="89"/>
    </location>
</feature>
<feature type="compositionally biased region" description="Low complexity" evidence="7">
    <location>
        <begin position="125"/>
        <end position="143"/>
    </location>
</feature>
<dbReference type="AlphaFoldDB" id="A0A1Y1WNJ9"/>
<evidence type="ECO:0000256" key="3">
    <source>
        <dbReference type="ARBA" id="ARBA00023155"/>
    </source>
</evidence>
<keyword evidence="4 5" id="KW-0539">Nucleus</keyword>
<evidence type="ECO:0000259" key="8">
    <source>
        <dbReference type="PROSITE" id="PS50071"/>
    </source>
</evidence>
<dbReference type="GO" id="GO:0000978">
    <property type="term" value="F:RNA polymerase II cis-regulatory region sequence-specific DNA binding"/>
    <property type="evidence" value="ECO:0007669"/>
    <property type="project" value="TreeGrafter"/>
</dbReference>
<dbReference type="SMART" id="SM00389">
    <property type="entry name" value="HOX"/>
    <property type="match status" value="1"/>
</dbReference>
<organism evidence="9 10">
    <name type="scientific">Anaeromyces robustus</name>
    <dbReference type="NCBI Taxonomy" id="1754192"/>
    <lineage>
        <taxon>Eukaryota</taxon>
        <taxon>Fungi</taxon>
        <taxon>Fungi incertae sedis</taxon>
        <taxon>Chytridiomycota</taxon>
        <taxon>Chytridiomycota incertae sedis</taxon>
        <taxon>Neocallimastigomycetes</taxon>
        <taxon>Neocallimastigales</taxon>
        <taxon>Neocallimastigaceae</taxon>
        <taxon>Anaeromyces</taxon>
    </lineage>
</organism>
<dbReference type="InterPro" id="IPR051000">
    <property type="entry name" value="Homeobox_DNA-bind_prot"/>
</dbReference>
<evidence type="ECO:0000256" key="4">
    <source>
        <dbReference type="ARBA" id="ARBA00023242"/>
    </source>
</evidence>
<accession>A0A1Y1WNJ9</accession>
<dbReference type="CDD" id="cd00086">
    <property type="entry name" value="homeodomain"/>
    <property type="match status" value="1"/>
</dbReference>
<evidence type="ECO:0000256" key="6">
    <source>
        <dbReference type="RuleBase" id="RU000682"/>
    </source>
</evidence>
<evidence type="ECO:0000256" key="2">
    <source>
        <dbReference type="ARBA" id="ARBA00023125"/>
    </source>
</evidence>
<dbReference type="InterPro" id="IPR017970">
    <property type="entry name" value="Homeobox_CS"/>
</dbReference>
<evidence type="ECO:0000313" key="10">
    <source>
        <dbReference type="Proteomes" id="UP000193944"/>
    </source>
</evidence>
<comment type="caution">
    <text evidence="9">The sequence shown here is derived from an EMBL/GenBank/DDBJ whole genome shotgun (WGS) entry which is preliminary data.</text>
</comment>
<dbReference type="SUPFAM" id="SSF46689">
    <property type="entry name" value="Homeodomain-like"/>
    <property type="match status" value="1"/>
</dbReference>
<name>A0A1Y1WNJ9_9FUNG</name>
<dbReference type="Proteomes" id="UP000193944">
    <property type="component" value="Unassembled WGS sequence"/>
</dbReference>